<accession>A0A1D7UCM8</accession>
<keyword evidence="2" id="KW-0812">Transmembrane</keyword>
<evidence type="ECO:0000256" key="1">
    <source>
        <dbReference type="SAM" id="MobiDB-lite"/>
    </source>
</evidence>
<keyword evidence="2" id="KW-0472">Membrane</keyword>
<dbReference type="AlphaFoldDB" id="A0A1D7UCM8"/>
<evidence type="ECO:0000313" key="3">
    <source>
        <dbReference type="EMBL" id="AOO85128.1"/>
    </source>
</evidence>
<feature type="compositionally biased region" description="Polar residues" evidence="1">
    <location>
        <begin position="53"/>
        <end position="63"/>
    </location>
</feature>
<dbReference type="KEGG" id="bvv:BHK69_31035"/>
<feature type="region of interest" description="Disordered" evidence="1">
    <location>
        <begin position="43"/>
        <end position="63"/>
    </location>
</feature>
<dbReference type="Proteomes" id="UP000094969">
    <property type="component" value="Plasmid unnamed1"/>
</dbReference>
<dbReference type="EMBL" id="CP017148">
    <property type="protein sequence ID" value="AOO85128.1"/>
    <property type="molecule type" value="Genomic_DNA"/>
</dbReference>
<geneLocation type="plasmid" evidence="3 4">
    <name>unnamed1</name>
</geneLocation>
<keyword evidence="3" id="KW-0614">Plasmid</keyword>
<organism evidence="3 4">
    <name type="scientific">Bosea vaviloviae</name>
    <dbReference type="NCBI Taxonomy" id="1526658"/>
    <lineage>
        <taxon>Bacteria</taxon>
        <taxon>Pseudomonadati</taxon>
        <taxon>Pseudomonadota</taxon>
        <taxon>Alphaproteobacteria</taxon>
        <taxon>Hyphomicrobiales</taxon>
        <taxon>Boseaceae</taxon>
        <taxon>Bosea</taxon>
    </lineage>
</organism>
<keyword evidence="2" id="KW-1133">Transmembrane helix</keyword>
<dbReference type="PROSITE" id="PS51257">
    <property type="entry name" value="PROKAR_LIPOPROTEIN"/>
    <property type="match status" value="1"/>
</dbReference>
<evidence type="ECO:0000256" key="2">
    <source>
        <dbReference type="SAM" id="Phobius"/>
    </source>
</evidence>
<reference evidence="3 4" key="1">
    <citation type="journal article" date="2015" name="Antonie Van Leeuwenhoek">
        <title>Bosea vaviloviae sp. nov., a new species of slow-growing rhizobia isolated from nodules of the relict species Vavilovia formosa (Stev.) Fed.</title>
        <authorList>
            <person name="Safronova V.I."/>
            <person name="Kuznetsova I.G."/>
            <person name="Sazanova A.L."/>
            <person name="Kimeklis A.K."/>
            <person name="Belimov A.A."/>
            <person name="Andronov E.E."/>
            <person name="Pinaev A.G."/>
            <person name="Chizhevskaya E.P."/>
            <person name="Pukhaev A.R."/>
            <person name="Popov K.P."/>
            <person name="Willems A."/>
            <person name="Tikhonovich I.A."/>
        </authorList>
    </citation>
    <scope>NUCLEOTIDE SEQUENCE [LARGE SCALE GENOMIC DNA]</scope>
    <source>
        <strain evidence="3 4">Vaf18</strain>
        <plasmid evidence="3">unnamed1</plasmid>
    </source>
</reference>
<name>A0A1D7UCM8_9HYPH</name>
<protein>
    <submittedName>
        <fullName evidence="3">Uncharacterized protein</fullName>
    </submittedName>
</protein>
<feature type="transmembrane region" description="Helical" evidence="2">
    <location>
        <begin position="6"/>
        <end position="27"/>
    </location>
</feature>
<sequence>MFGRGPVFYFLMASILAVAVLACMVMVGRLVIPQQPVAAVSPRSDTEAASRAMTFSTPKDPSR</sequence>
<evidence type="ECO:0000313" key="4">
    <source>
        <dbReference type="Proteomes" id="UP000094969"/>
    </source>
</evidence>
<gene>
    <name evidence="3" type="ORF">BHK69_31035</name>
</gene>
<proteinExistence type="predicted"/>
<keyword evidence="4" id="KW-1185">Reference proteome</keyword>